<dbReference type="PANTHER" id="PTHR42684:SF3">
    <property type="entry name" value="ADENOSYLMETHIONINE-8-AMINO-7-OXONONANOATE AMINOTRANSFERASE"/>
    <property type="match status" value="1"/>
</dbReference>
<dbReference type="Gene3D" id="3.40.640.10">
    <property type="entry name" value="Type I PLP-dependent aspartate aminotransferase-like (Major domain)"/>
    <property type="match status" value="1"/>
</dbReference>
<dbReference type="InterPro" id="IPR027417">
    <property type="entry name" value="P-loop_NTPase"/>
</dbReference>
<keyword evidence="3" id="KW-0808">Transferase</keyword>
<dbReference type="HAMAP" id="MF_00336">
    <property type="entry name" value="BioD"/>
    <property type="match status" value="1"/>
</dbReference>
<proteinExistence type="inferred from homology"/>
<accession>A0ABR4PW59</accession>
<evidence type="ECO:0000256" key="3">
    <source>
        <dbReference type="ARBA" id="ARBA00022679"/>
    </source>
</evidence>
<protein>
    <submittedName>
        <fullName evidence="4">Bifunctional dethiobiotin synthetase adenosylmethionine-8-amino-7-oxononanoate aminotransferase</fullName>
    </submittedName>
</protein>
<evidence type="ECO:0000256" key="1">
    <source>
        <dbReference type="ARBA" id="ARBA00004173"/>
    </source>
</evidence>
<dbReference type="InterPro" id="IPR004472">
    <property type="entry name" value="DTB_synth_BioD"/>
</dbReference>
<dbReference type="SUPFAM" id="SSF53383">
    <property type="entry name" value="PLP-dependent transferases"/>
    <property type="match status" value="1"/>
</dbReference>
<sequence length="810" mass="89002">MSRGAILYRNLRAYQIYGANTGVGKTVFSTILCRALARAKPASPKAKENVWYLKPVSTGPSEEADQRHLTLFAPDTKAACLFQFAKPVSPHIAAVEHDGASAPPSDSALVESISQEVERYSKSGSGVAFVETAGGVHSPAPSGTSQADLYRPLRLPVHLVADSRLGGISSTISAFESLHLRGYDVESILIFRDETYQNHDYLAKYFSKRSIQTLSLPPPPSLRRDQAEDQEVMSRYYSDTSASDELQQFLAQSHDRHDARIERLGSMATRAHQSIWYPFTQHQNLEPENILTIDSAHGDFFQTLNRPVGSIEQSPPESEIPQNLITPTFDASASWWTQGLGHGSPDLALSAAHAAGRYGHVMFAGAVHEPALEITETLLANLKNPRLQRVFFSDDGSTGMEVAVKMALTASSTRYGWSRESGRDPKEVGILGLKGSYHGDTIGAMDCSEQSTFNDKVHWYHGRGHWLDFPQVKLKDGEWVVEAPASLQKISNSETFSSLADIFALTRDESGTRKKYESYIKETLRDLVQKEGKRFGALILEPIILGAGGMLFCDPLFQRTLVEVVRSSPEIFETNNTEATSTDELAWRGLPVIFDEVFTGLYRLGSFTPSSLLNTHPDISVHAKLLTGGLLPLCTTIASDSVYQAFLSDEKSDALLHGHSYTAHAIGCQVAQTSVQAMIDMDHGGSWDEYKRDWKVPGHSSSPENDIVQTKIWSVWGNDFVSRLSQAKDVESVITLGSVLAINLHAADNAGYNSAAGSNLQKQLLREVEAGFNIHSRVLGNVLYLMASQTSDVETLRKIERRLAAALSVE</sequence>
<organism evidence="4 5">
    <name type="scientific">Phlyctema vagabunda</name>
    <dbReference type="NCBI Taxonomy" id="108571"/>
    <lineage>
        <taxon>Eukaryota</taxon>
        <taxon>Fungi</taxon>
        <taxon>Dikarya</taxon>
        <taxon>Ascomycota</taxon>
        <taxon>Pezizomycotina</taxon>
        <taxon>Leotiomycetes</taxon>
        <taxon>Helotiales</taxon>
        <taxon>Dermateaceae</taxon>
        <taxon>Phlyctema</taxon>
    </lineage>
</organism>
<comment type="subcellular location">
    <subcellularLocation>
        <location evidence="1">Mitochondrion</location>
    </subcellularLocation>
</comment>
<keyword evidence="5" id="KW-1185">Reference proteome</keyword>
<dbReference type="Gene3D" id="3.40.50.300">
    <property type="entry name" value="P-loop containing nucleotide triphosphate hydrolases"/>
    <property type="match status" value="1"/>
</dbReference>
<dbReference type="PROSITE" id="PS00600">
    <property type="entry name" value="AA_TRANSFER_CLASS_3"/>
    <property type="match status" value="1"/>
</dbReference>
<dbReference type="SUPFAM" id="SSF52540">
    <property type="entry name" value="P-loop containing nucleoside triphosphate hydrolases"/>
    <property type="match status" value="1"/>
</dbReference>
<dbReference type="Pfam" id="PF00202">
    <property type="entry name" value="Aminotran_3"/>
    <property type="match status" value="2"/>
</dbReference>
<reference evidence="4 5" key="1">
    <citation type="submission" date="2024-06" db="EMBL/GenBank/DDBJ databases">
        <title>Complete genome of Phlyctema vagabunda strain 19-DSS-EL-015.</title>
        <authorList>
            <person name="Fiorenzani C."/>
        </authorList>
    </citation>
    <scope>NUCLEOTIDE SEQUENCE [LARGE SCALE GENOMIC DNA]</scope>
    <source>
        <strain evidence="4 5">19-DSS-EL-015</strain>
    </source>
</reference>
<name>A0ABR4PW59_9HELO</name>
<comment type="caution">
    <text evidence="4">The sequence shown here is derived from an EMBL/GenBank/DDBJ whole genome shotgun (WGS) entry which is preliminary data.</text>
</comment>
<dbReference type="EMBL" id="JBFCZG010000001">
    <property type="protein sequence ID" value="KAL3427481.1"/>
    <property type="molecule type" value="Genomic_DNA"/>
</dbReference>
<dbReference type="InterPro" id="IPR015421">
    <property type="entry name" value="PyrdxlP-dep_Trfase_major"/>
</dbReference>
<evidence type="ECO:0000313" key="5">
    <source>
        <dbReference type="Proteomes" id="UP001629113"/>
    </source>
</evidence>
<evidence type="ECO:0000256" key="2">
    <source>
        <dbReference type="ARBA" id="ARBA00022576"/>
    </source>
</evidence>
<dbReference type="Proteomes" id="UP001629113">
    <property type="component" value="Unassembled WGS sequence"/>
</dbReference>
<dbReference type="InterPro" id="IPR015424">
    <property type="entry name" value="PyrdxlP-dep_Trfase"/>
</dbReference>
<dbReference type="InterPro" id="IPR005814">
    <property type="entry name" value="Aminotrans_3"/>
</dbReference>
<dbReference type="PANTHER" id="PTHR42684">
    <property type="entry name" value="ADENOSYLMETHIONINE-8-AMINO-7-OXONONANOATE AMINOTRANSFERASE"/>
    <property type="match status" value="1"/>
</dbReference>
<evidence type="ECO:0000313" key="4">
    <source>
        <dbReference type="EMBL" id="KAL3427481.1"/>
    </source>
</evidence>
<dbReference type="Pfam" id="PF13500">
    <property type="entry name" value="AAA_26"/>
    <property type="match status" value="1"/>
</dbReference>
<dbReference type="InterPro" id="IPR049704">
    <property type="entry name" value="Aminotrans_3_PPA_site"/>
</dbReference>
<keyword evidence="2 4" id="KW-0032">Aminotransferase</keyword>
<dbReference type="GO" id="GO:0008483">
    <property type="term" value="F:transaminase activity"/>
    <property type="evidence" value="ECO:0007669"/>
    <property type="project" value="UniProtKB-KW"/>
</dbReference>
<dbReference type="CDD" id="cd03109">
    <property type="entry name" value="DTBS"/>
    <property type="match status" value="1"/>
</dbReference>
<gene>
    <name evidence="4" type="ORF">PVAG01_00990</name>
</gene>